<protein>
    <submittedName>
        <fullName evidence="3">DUF2892 domain-containing protein</fullName>
    </submittedName>
</protein>
<name>A0A345E065_9EURY</name>
<dbReference type="KEGG" id="haj:DU500_03565"/>
<evidence type="ECO:0000256" key="1">
    <source>
        <dbReference type="SAM" id="Phobius"/>
    </source>
</evidence>
<evidence type="ECO:0000313" key="4">
    <source>
        <dbReference type="EMBL" id="AXG08935.1"/>
    </source>
</evidence>
<sequence length="77" mass="7942">MEPNVGGTDRTVRVVLGVLALLSSMAVVVYGGGLTGDLQTVVAGATLVFAAVMFVTVGIRRCPINALLGRNTCHGRE</sequence>
<gene>
    <name evidence="4" type="ORF">DU484_03125</name>
    <name evidence="3" type="ORF">DU500_03565</name>
</gene>
<keyword evidence="1" id="KW-0472">Membrane</keyword>
<evidence type="ECO:0000313" key="6">
    <source>
        <dbReference type="Proteomes" id="UP000253273"/>
    </source>
</evidence>
<dbReference type="KEGG" id="haq:DU484_03125"/>
<dbReference type="EMBL" id="CP031150">
    <property type="protein sequence ID" value="AXG05587.1"/>
    <property type="molecule type" value="Genomic_DNA"/>
</dbReference>
<keyword evidence="1" id="KW-1133">Transmembrane helix</keyword>
<feature type="domain" description="Inner membrane protein YgaP-like transmembrane" evidence="2">
    <location>
        <begin position="1"/>
        <end position="74"/>
    </location>
</feature>
<dbReference type="Pfam" id="PF11127">
    <property type="entry name" value="YgaP-like_TM"/>
    <property type="match status" value="1"/>
</dbReference>
<keyword evidence="6" id="KW-1185">Reference proteome</keyword>
<keyword evidence="1" id="KW-0812">Transmembrane</keyword>
<evidence type="ECO:0000313" key="5">
    <source>
        <dbReference type="Proteomes" id="UP000252985"/>
    </source>
</evidence>
<reference evidence="4 5" key="1">
    <citation type="submission" date="2018-07" db="EMBL/GenBank/DDBJ databases">
        <title>Genome sequences of Haloplanus sp. CBA1112.</title>
        <authorList>
            <person name="Kim Y.B."/>
            <person name="Roh S.W."/>
        </authorList>
    </citation>
    <scope>NUCLEOTIDE SEQUENCE [LARGE SCALE GENOMIC DNA]</scope>
    <source>
        <strain evidence="4 5">CBA1112</strain>
    </source>
</reference>
<organism evidence="3 6">
    <name type="scientific">Haloplanus rubicundus</name>
    <dbReference type="NCBI Taxonomy" id="1547898"/>
    <lineage>
        <taxon>Archaea</taxon>
        <taxon>Methanobacteriati</taxon>
        <taxon>Methanobacteriota</taxon>
        <taxon>Stenosarchaea group</taxon>
        <taxon>Halobacteria</taxon>
        <taxon>Halobacteriales</taxon>
        <taxon>Haloferacaceae</taxon>
        <taxon>Haloplanus</taxon>
    </lineage>
</organism>
<dbReference type="OrthoDB" id="100832at2157"/>
<dbReference type="InterPro" id="IPR021309">
    <property type="entry name" value="YgaP-like_TM"/>
</dbReference>
<feature type="transmembrane region" description="Helical" evidence="1">
    <location>
        <begin position="12"/>
        <end position="32"/>
    </location>
</feature>
<dbReference type="EMBL" id="CP031148">
    <property type="protein sequence ID" value="AXG08935.1"/>
    <property type="molecule type" value="Genomic_DNA"/>
</dbReference>
<dbReference type="Proteomes" id="UP000252985">
    <property type="component" value="Chromosome"/>
</dbReference>
<proteinExistence type="predicted"/>
<dbReference type="GeneID" id="37285937"/>
<dbReference type="AlphaFoldDB" id="A0A345E065"/>
<accession>A0A345E9R3</accession>
<dbReference type="Proteomes" id="UP000253273">
    <property type="component" value="Chromosome"/>
</dbReference>
<dbReference type="RefSeq" id="WP_114584736.1">
    <property type="nucleotide sequence ID" value="NZ_CP031148.1"/>
</dbReference>
<evidence type="ECO:0000313" key="3">
    <source>
        <dbReference type="EMBL" id="AXG05587.1"/>
    </source>
</evidence>
<accession>A0A345E065</accession>
<evidence type="ECO:0000259" key="2">
    <source>
        <dbReference type="Pfam" id="PF11127"/>
    </source>
</evidence>
<reference evidence="3 6" key="2">
    <citation type="submission" date="2018-07" db="EMBL/GenBank/DDBJ databases">
        <title>Genome sequences of Haloplanus sp. CBA1113.</title>
        <authorList>
            <person name="Kim Y.B."/>
            <person name="Roh S.W."/>
        </authorList>
    </citation>
    <scope>NUCLEOTIDE SEQUENCE [LARGE SCALE GENOMIC DNA]</scope>
    <source>
        <strain evidence="3 6">CBA1113</strain>
    </source>
</reference>
<feature type="transmembrane region" description="Helical" evidence="1">
    <location>
        <begin position="38"/>
        <end position="59"/>
    </location>
</feature>